<evidence type="ECO:0000256" key="1">
    <source>
        <dbReference type="SAM" id="Phobius"/>
    </source>
</evidence>
<protein>
    <submittedName>
        <fullName evidence="2">Uncharacterized protein</fullName>
    </submittedName>
</protein>
<dbReference type="EMBL" id="NXMA01000010">
    <property type="protein sequence ID" value="TKX31389.1"/>
    <property type="molecule type" value="Genomic_DNA"/>
</dbReference>
<sequence length="65" mass="7597">MIYILEFFKGASLALMLFGAFLMFFRFNSYLYLCLGLMPGLLLALIFILLIENYELKAKMHNTSY</sequence>
<dbReference type="RefSeq" id="WP_137622573.1">
    <property type="nucleotide sequence ID" value="NZ_NXMA01000010.1"/>
</dbReference>
<proteinExistence type="predicted"/>
<feature type="transmembrane region" description="Helical" evidence="1">
    <location>
        <begin position="7"/>
        <end position="24"/>
    </location>
</feature>
<dbReference type="Proteomes" id="UP000310353">
    <property type="component" value="Unassembled WGS sequence"/>
</dbReference>
<feature type="transmembrane region" description="Helical" evidence="1">
    <location>
        <begin position="30"/>
        <end position="51"/>
    </location>
</feature>
<evidence type="ECO:0000313" key="2">
    <source>
        <dbReference type="EMBL" id="TKX31389.1"/>
    </source>
</evidence>
<accession>A0A4U7BIQ7</accession>
<dbReference type="AlphaFoldDB" id="A0A4U7BIQ7"/>
<evidence type="ECO:0000313" key="3">
    <source>
        <dbReference type="Proteomes" id="UP000310353"/>
    </source>
</evidence>
<comment type="caution">
    <text evidence="2">The sequence shown here is derived from an EMBL/GenBank/DDBJ whole genome shotgun (WGS) entry which is preliminary data.</text>
</comment>
<reference evidence="2 3" key="1">
    <citation type="submission" date="2018-05" db="EMBL/GenBank/DDBJ databases">
        <title>Novel Campyloabacter and Helicobacter Species and Strains.</title>
        <authorList>
            <person name="Mannion A.J."/>
            <person name="Shen Z."/>
            <person name="Fox J.G."/>
        </authorList>
    </citation>
    <scope>NUCLEOTIDE SEQUENCE [LARGE SCALE GENOMIC DNA]</scope>
    <source>
        <strain evidence="3">MIT17-670</strain>
    </source>
</reference>
<keyword evidence="1" id="KW-0472">Membrane</keyword>
<keyword evidence="3" id="KW-1185">Reference proteome</keyword>
<keyword evidence="1" id="KW-1133">Transmembrane helix</keyword>
<keyword evidence="1" id="KW-0812">Transmembrane</keyword>
<gene>
    <name evidence="2" type="ORF">CQA76_06305</name>
</gene>
<organism evidence="2 3">
    <name type="scientific">Campylobacter aviculae</name>
    <dbReference type="NCBI Taxonomy" id="2510190"/>
    <lineage>
        <taxon>Bacteria</taxon>
        <taxon>Pseudomonadati</taxon>
        <taxon>Campylobacterota</taxon>
        <taxon>Epsilonproteobacteria</taxon>
        <taxon>Campylobacterales</taxon>
        <taxon>Campylobacteraceae</taxon>
        <taxon>Campylobacter</taxon>
    </lineage>
</organism>
<name>A0A4U7BIQ7_9BACT</name>